<protein>
    <submittedName>
        <fullName evidence="1">Uncharacterized protein</fullName>
    </submittedName>
</protein>
<proteinExistence type="predicted"/>
<organism evidence="1 2">
    <name type="scientific">Streptomyces phaeofaciens</name>
    <dbReference type="NCBI Taxonomy" id="68254"/>
    <lineage>
        <taxon>Bacteria</taxon>
        <taxon>Bacillati</taxon>
        <taxon>Actinomycetota</taxon>
        <taxon>Actinomycetes</taxon>
        <taxon>Kitasatosporales</taxon>
        <taxon>Streptomycetaceae</taxon>
        <taxon>Streptomyces</taxon>
    </lineage>
</organism>
<evidence type="ECO:0000313" key="2">
    <source>
        <dbReference type="Proteomes" id="UP000646776"/>
    </source>
</evidence>
<sequence>MQDRSGISRAAHVEAAPDDQLGVVAPDVHSAPLSVRLVLRGVMSGVACSDCAERSEVAVCERTDTEFTRRGEAAEACAVSVPLEALPALASDVTGVNHPAHPLRLALGRRLAGVRRCVTG</sequence>
<keyword evidence="2" id="KW-1185">Reference proteome</keyword>
<name>A0A918LRH2_9ACTN</name>
<comment type="caution">
    <text evidence="1">The sequence shown here is derived from an EMBL/GenBank/DDBJ whole genome shotgun (WGS) entry which is preliminary data.</text>
</comment>
<gene>
    <name evidence="1" type="ORF">GCM10010226_13580</name>
</gene>
<reference evidence="1" key="2">
    <citation type="submission" date="2020-09" db="EMBL/GenBank/DDBJ databases">
        <authorList>
            <person name="Sun Q."/>
            <person name="Ohkuma M."/>
        </authorList>
    </citation>
    <scope>NUCLEOTIDE SEQUENCE</scope>
    <source>
        <strain evidence="1">JCM 4125</strain>
    </source>
</reference>
<reference evidence="1" key="1">
    <citation type="journal article" date="2014" name="Int. J. Syst. Evol. Microbiol.">
        <title>Complete genome sequence of Corynebacterium casei LMG S-19264T (=DSM 44701T), isolated from a smear-ripened cheese.</title>
        <authorList>
            <consortium name="US DOE Joint Genome Institute (JGI-PGF)"/>
            <person name="Walter F."/>
            <person name="Albersmeier A."/>
            <person name="Kalinowski J."/>
            <person name="Ruckert C."/>
        </authorList>
    </citation>
    <scope>NUCLEOTIDE SEQUENCE</scope>
    <source>
        <strain evidence="1">JCM 4125</strain>
    </source>
</reference>
<dbReference type="EMBL" id="BMSA01000002">
    <property type="protein sequence ID" value="GGT38344.1"/>
    <property type="molecule type" value="Genomic_DNA"/>
</dbReference>
<dbReference type="AlphaFoldDB" id="A0A918LRH2"/>
<dbReference type="Proteomes" id="UP000646776">
    <property type="component" value="Unassembled WGS sequence"/>
</dbReference>
<accession>A0A918LRH2</accession>
<evidence type="ECO:0000313" key="1">
    <source>
        <dbReference type="EMBL" id="GGT38344.1"/>
    </source>
</evidence>